<organism evidence="2 3">
    <name type="scientific">Maledivibacter halophilus</name>
    <dbReference type="NCBI Taxonomy" id="36842"/>
    <lineage>
        <taxon>Bacteria</taxon>
        <taxon>Bacillati</taxon>
        <taxon>Bacillota</taxon>
        <taxon>Clostridia</taxon>
        <taxon>Peptostreptococcales</taxon>
        <taxon>Caminicellaceae</taxon>
        <taxon>Maledivibacter</taxon>
    </lineage>
</organism>
<protein>
    <submittedName>
        <fullName evidence="2">Uncharacterized protein</fullName>
    </submittedName>
</protein>
<name>A0A1T5LZ58_9FIRM</name>
<keyword evidence="1" id="KW-0472">Membrane</keyword>
<dbReference type="EMBL" id="FUZT01000009">
    <property type="protein sequence ID" value="SKC81267.1"/>
    <property type="molecule type" value="Genomic_DNA"/>
</dbReference>
<evidence type="ECO:0000256" key="1">
    <source>
        <dbReference type="SAM" id="Phobius"/>
    </source>
</evidence>
<evidence type="ECO:0000313" key="2">
    <source>
        <dbReference type="EMBL" id="SKC81267.1"/>
    </source>
</evidence>
<keyword evidence="3" id="KW-1185">Reference proteome</keyword>
<gene>
    <name evidence="2" type="ORF">SAMN02194393_03585</name>
</gene>
<dbReference type="AlphaFoldDB" id="A0A1T5LZ58"/>
<accession>A0A1T5LZ58</accession>
<proteinExistence type="predicted"/>
<reference evidence="3" key="1">
    <citation type="submission" date="2017-02" db="EMBL/GenBank/DDBJ databases">
        <authorList>
            <person name="Varghese N."/>
            <person name="Submissions S."/>
        </authorList>
    </citation>
    <scope>NUCLEOTIDE SEQUENCE [LARGE SCALE GENOMIC DNA]</scope>
    <source>
        <strain evidence="3">M1</strain>
    </source>
</reference>
<evidence type="ECO:0000313" key="3">
    <source>
        <dbReference type="Proteomes" id="UP000190285"/>
    </source>
</evidence>
<keyword evidence="1" id="KW-1133">Transmembrane helix</keyword>
<dbReference type="Proteomes" id="UP000190285">
    <property type="component" value="Unassembled WGS sequence"/>
</dbReference>
<dbReference type="STRING" id="36842.SAMN02194393_03585"/>
<sequence length="63" mass="7826">MENLIRKENAKQFYSFYYFSWGYFFYFYFSASYLFCKRICKNLSNEYKVNKFLPNNIKAYSVS</sequence>
<feature type="transmembrane region" description="Helical" evidence="1">
    <location>
        <begin position="16"/>
        <end position="36"/>
    </location>
</feature>
<keyword evidence="1" id="KW-0812">Transmembrane</keyword>